<sequence length="257" mass="28476">MADENYDRKIEDAPVSLFKEKGALEVDYQRGHVSPPDGGPDIPPSLTIALKDGKDWFEVSFDSMDMSRVARDLGVSLLKTFDPSLLALLPIDGEVTEEKLEIEIDDLPARATKKDIELVISQILDFAGDDVFVEERLLEALKKKLKTTGALIKAAVKGVRDSTAPAVITQIAAASGGQSRRPAPPAEEYEPAPTLTYDEEARQSEETAHLDSLRQEVEDATRTGRAGEFVEEDRPTLRDSREYDDRDRAYDAGDDRR</sequence>
<proteinExistence type="predicted"/>
<dbReference type="Proteomes" id="UP001057427">
    <property type="component" value="Segment"/>
</dbReference>
<reference evidence="2" key="1">
    <citation type="submission" date="2022-05" db="EMBL/GenBank/DDBJ databases">
        <authorList>
            <person name="Friedrich I."/>
            <person name="Poehlein A."/>
            <person name="Schneider D."/>
            <person name="Hertel R."/>
            <person name="Daniel R."/>
        </authorList>
    </citation>
    <scope>NUCLEOTIDE SEQUENCE</scope>
</reference>
<keyword evidence="3" id="KW-1185">Reference proteome</keyword>
<feature type="compositionally biased region" description="Basic and acidic residues" evidence="1">
    <location>
        <begin position="199"/>
        <end position="222"/>
    </location>
</feature>
<feature type="compositionally biased region" description="Basic and acidic residues" evidence="1">
    <location>
        <begin position="232"/>
        <end position="257"/>
    </location>
</feature>
<dbReference type="EMBL" id="ON529858">
    <property type="protein sequence ID" value="UTC29778.1"/>
    <property type="molecule type" value="Genomic_DNA"/>
</dbReference>
<evidence type="ECO:0000256" key="1">
    <source>
        <dbReference type="SAM" id="MobiDB-lite"/>
    </source>
</evidence>
<accession>A0A9E7SRL9</accession>
<evidence type="ECO:0000313" key="2">
    <source>
        <dbReference type="EMBL" id="UTC29778.1"/>
    </source>
</evidence>
<protein>
    <submittedName>
        <fullName evidence="2">Uncharacterized protein</fullName>
    </submittedName>
</protein>
<gene>
    <name evidence="2" type="ORF">BAJUN_01480</name>
</gene>
<feature type="region of interest" description="Disordered" evidence="1">
    <location>
        <begin position="174"/>
        <end position="257"/>
    </location>
</feature>
<evidence type="ECO:0000313" key="3">
    <source>
        <dbReference type="Proteomes" id="UP001057427"/>
    </source>
</evidence>
<name>A0A9E7SRL9_9CAUD</name>
<organism evidence="2 3">
    <name type="scientific">Brevundimonas phage vB_BgoS-Bajun</name>
    <dbReference type="NCBI Taxonomy" id="2948594"/>
    <lineage>
        <taxon>Viruses</taxon>
        <taxon>Duplodnaviria</taxon>
        <taxon>Heunggongvirae</taxon>
        <taxon>Uroviricota</taxon>
        <taxon>Caudoviricetes</taxon>
        <taxon>Dolichocephalovirinae</taxon>
    </lineage>
</organism>